<dbReference type="InterPro" id="IPR042100">
    <property type="entry name" value="Bug_dom1"/>
</dbReference>
<dbReference type="PANTHER" id="PTHR42928:SF5">
    <property type="entry name" value="BLR1237 PROTEIN"/>
    <property type="match status" value="1"/>
</dbReference>
<sequence>MVTRWPESRTCCRYRSGCGLSRPCFPTAHGWRSCHWSIIGSSADGETHDAVWPRVMSIPSCRADWKGIDAALQRRNKRSATKEGRFAMIKHISRRGLFAAAISIAAATTPAFAQEWPSGPLHVYVGFPAGSSPDTIARLIADPLSEALGQPVVIENKPGAGGVIGVQQMLAQKDDGHSFGVTINGPLTTAQRLIPDLGYDPATDIAPVALIATTPLVLAVSSENPAEDAASFIEAAKASPGDISYGSVGQGSGAHLTAELFASEAGVELFHIPFQSYAEVTTSILGGEIDSGFMAPSAALPHVEAGKMKMLGITSAEPFPQVPDVPVLAGQAGLPDDFRAELWDAFIAPAGTDPEIVERLNSEIVKILGDAEIQDKLLAIGWKAEPSTPEEFAARIEEDTALWGAVIDKTEAQE</sequence>
<reference evidence="2" key="1">
    <citation type="submission" date="2018-05" db="EMBL/GenBank/DDBJ databases">
        <title>Reclassification of Methylarcula marina and Methylarcula terricola as Paracoccus methylarcula sp.nov., comb.nov. and Paracoccus terricola comb.nov.</title>
        <authorList>
            <person name="Shmareva M.N."/>
            <person name="Doronina N.V."/>
            <person name="Vasilenko O.V."/>
            <person name="Tarlachkov S.V."/>
            <person name="Trotsenko Y.A."/>
        </authorList>
    </citation>
    <scope>NUCLEOTIDE SEQUENCE [LARGE SCALE GENOMIC DNA]</scope>
    <source>
        <strain evidence="2">VKM B-2159</strain>
    </source>
</reference>
<keyword evidence="3" id="KW-1185">Reference proteome</keyword>
<proteinExistence type="inferred from homology"/>
<comment type="similarity">
    <text evidence="1">Belongs to the UPF0065 (bug) family.</text>
</comment>
<dbReference type="SUPFAM" id="SSF53850">
    <property type="entry name" value="Periplasmic binding protein-like II"/>
    <property type="match status" value="1"/>
</dbReference>
<dbReference type="Gene3D" id="3.40.190.150">
    <property type="entry name" value="Bordetella uptake gene, domain 1"/>
    <property type="match status" value="1"/>
</dbReference>
<dbReference type="Proteomes" id="UP000238137">
    <property type="component" value="Unassembled WGS sequence"/>
</dbReference>
<dbReference type="Gene3D" id="3.40.190.10">
    <property type="entry name" value="Periplasmic binding protein-like II"/>
    <property type="match status" value="1"/>
</dbReference>
<evidence type="ECO:0000256" key="1">
    <source>
        <dbReference type="ARBA" id="ARBA00006987"/>
    </source>
</evidence>
<dbReference type="AlphaFoldDB" id="A0A422QXE2"/>
<dbReference type="EMBL" id="PXNQ02000005">
    <property type="protein sequence ID" value="RNF34590.1"/>
    <property type="molecule type" value="Genomic_DNA"/>
</dbReference>
<protein>
    <submittedName>
        <fullName evidence="2">Tripartite tricarboxylate transporter substrate binding protein</fullName>
    </submittedName>
</protein>
<dbReference type="CDD" id="cd07012">
    <property type="entry name" value="PBP2_Bug_TTT"/>
    <property type="match status" value="1"/>
</dbReference>
<evidence type="ECO:0000313" key="2">
    <source>
        <dbReference type="EMBL" id="RNF34590.1"/>
    </source>
</evidence>
<dbReference type="PANTHER" id="PTHR42928">
    <property type="entry name" value="TRICARBOXYLATE-BINDING PROTEIN"/>
    <property type="match status" value="1"/>
</dbReference>
<accession>A0A422QXE2</accession>
<evidence type="ECO:0000313" key="3">
    <source>
        <dbReference type="Proteomes" id="UP000238137"/>
    </source>
</evidence>
<dbReference type="Pfam" id="PF03401">
    <property type="entry name" value="TctC"/>
    <property type="match status" value="1"/>
</dbReference>
<dbReference type="InterPro" id="IPR005064">
    <property type="entry name" value="BUG"/>
</dbReference>
<organism evidence="2 3">
    <name type="scientific">Paracoccus methylarcula</name>
    <dbReference type="NCBI Taxonomy" id="72022"/>
    <lineage>
        <taxon>Bacteria</taxon>
        <taxon>Pseudomonadati</taxon>
        <taxon>Pseudomonadota</taxon>
        <taxon>Alphaproteobacteria</taxon>
        <taxon>Rhodobacterales</taxon>
        <taxon>Paracoccaceae</taxon>
        <taxon>Paracoccus</taxon>
    </lineage>
</organism>
<name>A0A422QXE2_9RHOB</name>
<gene>
    <name evidence="2" type="ORF">A7A09_009145</name>
</gene>
<comment type="caution">
    <text evidence="2">The sequence shown here is derived from an EMBL/GenBank/DDBJ whole genome shotgun (WGS) entry which is preliminary data.</text>
</comment>
<dbReference type="OrthoDB" id="9780943at2"/>